<keyword evidence="1" id="KW-0472">Membrane</keyword>
<feature type="transmembrane region" description="Helical" evidence="1">
    <location>
        <begin position="104"/>
        <end position="125"/>
    </location>
</feature>
<feature type="transmembrane region" description="Helical" evidence="1">
    <location>
        <begin position="30"/>
        <end position="53"/>
    </location>
</feature>
<dbReference type="Pfam" id="PF14034">
    <property type="entry name" value="Spore_YtrH"/>
    <property type="match status" value="1"/>
</dbReference>
<keyword evidence="1" id="KW-0812">Transmembrane</keyword>
<dbReference type="EMBL" id="FNGM01000001">
    <property type="protein sequence ID" value="SDK90549.1"/>
    <property type="molecule type" value="Genomic_DNA"/>
</dbReference>
<name>A0A1G9FQ98_9BACL</name>
<keyword evidence="1" id="KW-1133">Transmembrane helix</keyword>
<reference evidence="2 3" key="1">
    <citation type="submission" date="2016-10" db="EMBL/GenBank/DDBJ databases">
        <authorList>
            <person name="de Groot N.N."/>
        </authorList>
    </citation>
    <scope>NUCLEOTIDE SEQUENCE [LARGE SCALE GENOMIC DNA]</scope>
    <source>
        <strain evidence="2 3">CGMCC 1.10239</strain>
    </source>
</reference>
<proteinExistence type="predicted"/>
<organism evidence="2 3">
    <name type="scientific">Paenibacillus jilunlii</name>
    <dbReference type="NCBI Taxonomy" id="682956"/>
    <lineage>
        <taxon>Bacteria</taxon>
        <taxon>Bacillati</taxon>
        <taxon>Bacillota</taxon>
        <taxon>Bacilli</taxon>
        <taxon>Bacillales</taxon>
        <taxon>Paenibacillaceae</taxon>
        <taxon>Paenibacillus</taxon>
    </lineage>
</organism>
<evidence type="ECO:0000313" key="3">
    <source>
        <dbReference type="Proteomes" id="UP000182783"/>
    </source>
</evidence>
<sequence>MKKEHKDRLSQEEPGSERGLVMNIFLSKAVLDFFIAFGIVLGGAMLGGIGAVVSLQPPTQTMLDVADRIKIWALAAAVGGTIDPMRVIESNMLGGNLSPAIKQILYLVFAFLGAHMGSELVKWVCGKG</sequence>
<accession>A0A1G9FQ98</accession>
<dbReference type="AlphaFoldDB" id="A0A1G9FQ98"/>
<dbReference type="Proteomes" id="UP000182783">
    <property type="component" value="Unassembled WGS sequence"/>
</dbReference>
<evidence type="ECO:0000313" key="2">
    <source>
        <dbReference type="EMBL" id="SDK90549.1"/>
    </source>
</evidence>
<gene>
    <name evidence="2" type="ORF">SAMN05216191_10135</name>
</gene>
<dbReference type="InterPro" id="IPR025689">
    <property type="entry name" value="Spore_YtrH"/>
</dbReference>
<protein>
    <submittedName>
        <fullName evidence="2">Sporulation protein YtrH</fullName>
    </submittedName>
</protein>
<evidence type="ECO:0000256" key="1">
    <source>
        <dbReference type="SAM" id="Phobius"/>
    </source>
</evidence>